<protein>
    <recommendedName>
        <fullName evidence="3">Secreted protein</fullName>
    </recommendedName>
</protein>
<dbReference type="AlphaFoldDB" id="A0ABD2XD77"/>
<evidence type="ECO:0000313" key="1">
    <source>
        <dbReference type="EMBL" id="KAL3403105.1"/>
    </source>
</evidence>
<evidence type="ECO:0008006" key="3">
    <source>
        <dbReference type="Google" id="ProtNLM"/>
    </source>
</evidence>
<evidence type="ECO:0000313" key="2">
    <source>
        <dbReference type="Proteomes" id="UP001627154"/>
    </source>
</evidence>
<comment type="caution">
    <text evidence="1">The sequence shown here is derived from an EMBL/GenBank/DDBJ whole genome shotgun (WGS) entry which is preliminary data.</text>
</comment>
<sequence length="146" mass="16714">MIAKAIIILAVLNIERYSNCGISVFVCACMCIRQRIHSSNRCSLILSGDFCRCNRSRCRCRISVKHITRSRQRIFFIVISTNLPANLYGSYSRKKRISLSFFLHFLPVKANLRRRYRGTTCNNAPQCIHIYQVADGASGFPGTRNF</sequence>
<gene>
    <name evidence="1" type="ORF">TKK_004235</name>
</gene>
<dbReference type="EMBL" id="JBJJXI010000032">
    <property type="protein sequence ID" value="KAL3403105.1"/>
    <property type="molecule type" value="Genomic_DNA"/>
</dbReference>
<organism evidence="1 2">
    <name type="scientific">Trichogramma kaykai</name>
    <dbReference type="NCBI Taxonomy" id="54128"/>
    <lineage>
        <taxon>Eukaryota</taxon>
        <taxon>Metazoa</taxon>
        <taxon>Ecdysozoa</taxon>
        <taxon>Arthropoda</taxon>
        <taxon>Hexapoda</taxon>
        <taxon>Insecta</taxon>
        <taxon>Pterygota</taxon>
        <taxon>Neoptera</taxon>
        <taxon>Endopterygota</taxon>
        <taxon>Hymenoptera</taxon>
        <taxon>Apocrita</taxon>
        <taxon>Proctotrupomorpha</taxon>
        <taxon>Chalcidoidea</taxon>
        <taxon>Trichogrammatidae</taxon>
        <taxon>Trichogramma</taxon>
    </lineage>
</organism>
<reference evidence="1 2" key="1">
    <citation type="journal article" date="2024" name="bioRxiv">
        <title>A reference genome for Trichogramma kaykai: A tiny desert-dwelling parasitoid wasp with competing sex-ratio distorters.</title>
        <authorList>
            <person name="Culotta J."/>
            <person name="Lindsey A.R."/>
        </authorList>
    </citation>
    <scope>NUCLEOTIDE SEQUENCE [LARGE SCALE GENOMIC DNA]</scope>
    <source>
        <strain evidence="1 2">KSX58</strain>
    </source>
</reference>
<dbReference type="PROSITE" id="PS51257">
    <property type="entry name" value="PROKAR_LIPOPROTEIN"/>
    <property type="match status" value="1"/>
</dbReference>
<keyword evidence="2" id="KW-1185">Reference proteome</keyword>
<proteinExistence type="predicted"/>
<accession>A0ABD2XD77</accession>
<name>A0ABD2XD77_9HYME</name>
<dbReference type="Proteomes" id="UP001627154">
    <property type="component" value="Unassembled WGS sequence"/>
</dbReference>